<evidence type="ECO:0000313" key="2">
    <source>
        <dbReference type="EMBL" id="SDN04983.1"/>
    </source>
</evidence>
<gene>
    <name evidence="2" type="ORF">SAMN05216498_1271</name>
</gene>
<keyword evidence="1" id="KW-1133">Transmembrane helix</keyword>
<dbReference type="RefSeq" id="WP_176752947.1">
    <property type="nucleotide sequence ID" value="NZ_BJVZ01000001.1"/>
</dbReference>
<dbReference type="Proteomes" id="UP000199334">
    <property type="component" value="Unassembled WGS sequence"/>
</dbReference>
<feature type="transmembrane region" description="Helical" evidence="1">
    <location>
        <begin position="98"/>
        <end position="121"/>
    </location>
</feature>
<feature type="transmembrane region" description="Helical" evidence="1">
    <location>
        <begin position="39"/>
        <end position="60"/>
    </location>
</feature>
<keyword evidence="1" id="KW-0812">Transmembrane</keyword>
<evidence type="ECO:0000313" key="3">
    <source>
        <dbReference type="Proteomes" id="UP000199334"/>
    </source>
</evidence>
<protein>
    <recommendedName>
        <fullName evidence="4">DUF3397 domain-containing protein</fullName>
    </recommendedName>
</protein>
<name>A0A1G9Y968_9BACI</name>
<evidence type="ECO:0008006" key="4">
    <source>
        <dbReference type="Google" id="ProtNLM"/>
    </source>
</evidence>
<dbReference type="InterPro" id="IPR024515">
    <property type="entry name" value="DUF3397"/>
</dbReference>
<feature type="transmembrane region" description="Helical" evidence="1">
    <location>
        <begin position="66"/>
        <end position="86"/>
    </location>
</feature>
<dbReference type="AlphaFoldDB" id="A0A1G9Y968"/>
<feature type="transmembrane region" description="Helical" evidence="1">
    <location>
        <begin position="6"/>
        <end position="27"/>
    </location>
</feature>
<accession>A0A1G9Y968</accession>
<proteinExistence type="predicted"/>
<reference evidence="2 3" key="1">
    <citation type="submission" date="2016-10" db="EMBL/GenBank/DDBJ databases">
        <authorList>
            <person name="de Groot N.N."/>
        </authorList>
    </citation>
    <scope>NUCLEOTIDE SEQUENCE [LARGE SCALE GENOMIC DNA]</scope>
    <source>
        <strain evidence="2 3">CGMCC 1.3442</strain>
    </source>
</reference>
<dbReference type="STRING" id="237069.SAMN05216498_1271"/>
<dbReference type="Pfam" id="PF11877">
    <property type="entry name" value="DUF3397"/>
    <property type="match status" value="1"/>
</dbReference>
<dbReference type="EMBL" id="FNIG01000002">
    <property type="protein sequence ID" value="SDN04983.1"/>
    <property type="molecule type" value="Genomic_DNA"/>
</dbReference>
<keyword evidence="1" id="KW-0472">Membrane</keyword>
<evidence type="ECO:0000256" key="1">
    <source>
        <dbReference type="SAM" id="Phobius"/>
    </source>
</evidence>
<keyword evidence="3" id="KW-1185">Reference proteome</keyword>
<organism evidence="2 3">
    <name type="scientific">Tenuibacillus multivorans</name>
    <dbReference type="NCBI Taxonomy" id="237069"/>
    <lineage>
        <taxon>Bacteria</taxon>
        <taxon>Bacillati</taxon>
        <taxon>Bacillota</taxon>
        <taxon>Bacilli</taxon>
        <taxon>Bacillales</taxon>
        <taxon>Bacillaceae</taxon>
        <taxon>Tenuibacillus</taxon>
    </lineage>
</organism>
<sequence>MNLISTVIAFFATIPYITFFIIFYILKKMTNQSTRSTKIAADITTAFFILAVNALLYLIFEHSFLGWTIISFMVAALIIITVQWRIKTEVNFWRAARIVWRAGFVVLAIGYIILVPIGIYYNF</sequence>